<dbReference type="eggNOG" id="ENOG5032YU4">
    <property type="taxonomic scope" value="Bacteria"/>
</dbReference>
<evidence type="ECO:0000313" key="2">
    <source>
        <dbReference type="EMBL" id="ETW14701.1"/>
    </source>
</evidence>
<proteinExistence type="predicted"/>
<organism evidence="2 3">
    <name type="scientific">Roseivivax marinus</name>
    <dbReference type="NCBI Taxonomy" id="1379903"/>
    <lineage>
        <taxon>Bacteria</taxon>
        <taxon>Pseudomonadati</taxon>
        <taxon>Pseudomonadota</taxon>
        <taxon>Alphaproteobacteria</taxon>
        <taxon>Rhodobacterales</taxon>
        <taxon>Roseobacteraceae</taxon>
        <taxon>Roseivivax</taxon>
    </lineage>
</organism>
<dbReference type="EMBL" id="AQQW01000001">
    <property type="protein sequence ID" value="ETW14701.1"/>
    <property type="molecule type" value="Genomic_DNA"/>
</dbReference>
<gene>
    <name evidence="2" type="ORF">ATO8_02300</name>
</gene>
<keyword evidence="1" id="KW-0732">Signal</keyword>
<protein>
    <submittedName>
        <fullName evidence="2">Uncharacterized protein</fullName>
    </submittedName>
</protein>
<evidence type="ECO:0000256" key="1">
    <source>
        <dbReference type="SAM" id="SignalP"/>
    </source>
</evidence>
<dbReference type="RefSeq" id="WP_043841645.1">
    <property type="nucleotide sequence ID" value="NZ_AQQW01000001.1"/>
</dbReference>
<feature type="chain" id="PRO_5004842139" evidence="1">
    <location>
        <begin position="21"/>
        <end position="193"/>
    </location>
</feature>
<dbReference type="Proteomes" id="UP000019063">
    <property type="component" value="Unassembled WGS sequence"/>
</dbReference>
<dbReference type="STRING" id="1379903.ATO8_02300"/>
<dbReference type="AlphaFoldDB" id="W4HRG3"/>
<name>W4HRG3_9RHOB</name>
<keyword evidence="3" id="KW-1185">Reference proteome</keyword>
<feature type="signal peptide" evidence="1">
    <location>
        <begin position="1"/>
        <end position="20"/>
    </location>
</feature>
<comment type="caution">
    <text evidence="2">The sequence shown here is derived from an EMBL/GenBank/DDBJ whole genome shotgun (WGS) entry which is preliminary data.</text>
</comment>
<accession>W4HRG3</accession>
<sequence length="193" mass="20162">MHGHFLSFFLLASMAIPAAAQDDDPMAFQRCIWRCLAAEGPADNPAYHQCVARVCGDEPGTGGGNAASSGDPTRAWQVGRAPDGRAYAGVDGVRGQSGLYYFCGDGAGTLRVVGIDGGERRMIVDVDGRQFDTGFDRSVQGDFPEARMAPSDPLLQALQSGSRVKVLSYDLGAVVDATLSGSSRALGQVISGC</sequence>
<evidence type="ECO:0000313" key="3">
    <source>
        <dbReference type="Proteomes" id="UP000019063"/>
    </source>
</evidence>
<reference evidence="2 3" key="1">
    <citation type="journal article" date="2014" name="Antonie Van Leeuwenhoek">
        <title>Roseivivax atlanticus sp. nov., isolated from surface seawater of the Atlantic Ocean.</title>
        <authorList>
            <person name="Li G."/>
            <person name="Lai Q."/>
            <person name="Liu X."/>
            <person name="Sun F."/>
            <person name="Shao Z."/>
        </authorList>
    </citation>
    <scope>NUCLEOTIDE SEQUENCE [LARGE SCALE GENOMIC DNA]</scope>
    <source>
        <strain evidence="2 3">22II-s10s</strain>
    </source>
</reference>